<evidence type="ECO:0000313" key="3">
    <source>
        <dbReference type="Proteomes" id="UP000305511"/>
    </source>
</evidence>
<keyword evidence="1" id="KW-0812">Transmembrane</keyword>
<feature type="transmembrane region" description="Helical" evidence="1">
    <location>
        <begin position="341"/>
        <end position="361"/>
    </location>
</feature>
<feature type="transmembrane region" description="Helical" evidence="1">
    <location>
        <begin position="62"/>
        <end position="81"/>
    </location>
</feature>
<dbReference type="EMBL" id="SIYF01000245">
    <property type="protein sequence ID" value="TKK84198.1"/>
    <property type="molecule type" value="Genomic_DNA"/>
</dbReference>
<feature type="transmembrane region" description="Helical" evidence="1">
    <location>
        <begin position="12"/>
        <end position="32"/>
    </location>
</feature>
<dbReference type="RefSeq" id="WP_137274179.1">
    <property type="nucleotide sequence ID" value="NZ_SIYF01000245.1"/>
</dbReference>
<keyword evidence="1" id="KW-1133">Transmembrane helix</keyword>
<comment type="caution">
    <text evidence="2">The sequence shown here is derived from an EMBL/GenBank/DDBJ whole genome shotgun (WGS) entry which is preliminary data.</text>
</comment>
<dbReference type="Proteomes" id="UP000305511">
    <property type="component" value="Unassembled WGS sequence"/>
</dbReference>
<feature type="transmembrane region" description="Helical" evidence="1">
    <location>
        <begin position="87"/>
        <end position="104"/>
    </location>
</feature>
<sequence>MQSENKKRMILFFYGLFLFCTVLSSSTISLVSPSLGGGLKYLALLFIIFGCFLSLTNIMNRMTIFFLLTLSSFAVVASAFSVNHSHYFIYILLLIVCLMNINYLSIFKACYVSLSIATFCLIFLSKTSIIPNLISYRITSEVTSNSKIREALGFMHPNIAAFNLMVLFAMGIFILSVKKDISFKGKLFYIGNALACVLISNFLTNSRTTILGMVLTLLFLIFSKFFSEKKLGILTVSITVLLILFTILTMTMDSGSSLFNTLNTIFNGRIYSNNRFYLQYGIKFFGNLDVTRDNPTVFNNQLILDNAFARLFIINGLLDTIFYFFIVSICLIKSVIERNKYVLIFIIITLISMFSESQFIVNYALSFSLILCMADLKDEF</sequence>
<feature type="transmembrane region" description="Helical" evidence="1">
    <location>
        <begin position="111"/>
        <end position="134"/>
    </location>
</feature>
<feature type="transmembrane region" description="Helical" evidence="1">
    <location>
        <begin position="307"/>
        <end position="332"/>
    </location>
</feature>
<organism evidence="2 3">
    <name type="scientific">Enterococcus faecalis</name>
    <name type="common">Streptococcus faecalis</name>
    <dbReference type="NCBI Taxonomy" id="1351"/>
    <lineage>
        <taxon>Bacteria</taxon>
        <taxon>Bacillati</taxon>
        <taxon>Bacillota</taxon>
        <taxon>Bacilli</taxon>
        <taxon>Lactobacillales</taxon>
        <taxon>Enterococcaceae</taxon>
        <taxon>Enterococcus</taxon>
    </lineage>
</organism>
<name>A0A4U3M5P2_ENTFL</name>
<evidence type="ECO:0000256" key="1">
    <source>
        <dbReference type="SAM" id="Phobius"/>
    </source>
</evidence>
<accession>A0A4U3M5P2</accession>
<reference evidence="2 3" key="1">
    <citation type="submission" date="2019-02" db="EMBL/GenBank/DDBJ databases">
        <title>Bacteria dissemination in different level of health care in South Africa: the effectiveness of infections prevention and control.</title>
        <authorList>
            <person name="Shobo C."/>
            <person name="Amoako D.G."/>
            <person name="Allam M."/>
            <person name="Ismail A."/>
            <person name="Bester L.A."/>
            <person name="Essack S.Y."/>
        </authorList>
    </citation>
    <scope>NUCLEOTIDE SEQUENCE [LARGE SCALE GENOMIC DNA]</scope>
    <source>
        <strain evidence="2 3">2SIL2</strain>
    </source>
</reference>
<feature type="transmembrane region" description="Helical" evidence="1">
    <location>
        <begin position="187"/>
        <end position="203"/>
    </location>
</feature>
<evidence type="ECO:0000313" key="2">
    <source>
        <dbReference type="EMBL" id="TKK84198.1"/>
    </source>
</evidence>
<keyword evidence="1" id="KW-0472">Membrane</keyword>
<dbReference type="AlphaFoldDB" id="A0A4U3M5P2"/>
<feature type="transmembrane region" description="Helical" evidence="1">
    <location>
        <begin position="154"/>
        <end position="175"/>
    </location>
</feature>
<feature type="transmembrane region" description="Helical" evidence="1">
    <location>
        <begin position="209"/>
        <end position="226"/>
    </location>
</feature>
<feature type="transmembrane region" description="Helical" evidence="1">
    <location>
        <begin position="233"/>
        <end position="252"/>
    </location>
</feature>
<gene>
    <name evidence="2" type="ORF">EY666_10625</name>
</gene>
<proteinExistence type="predicted"/>
<protein>
    <submittedName>
        <fullName evidence="2">Uncharacterized protein</fullName>
    </submittedName>
</protein>
<feature type="transmembrane region" description="Helical" evidence="1">
    <location>
        <begin position="38"/>
        <end position="55"/>
    </location>
</feature>